<dbReference type="PANTHER" id="PTHR10569:SF2">
    <property type="entry name" value="GLYCOGEN DEBRANCHING ENZYME"/>
    <property type="match status" value="1"/>
</dbReference>
<protein>
    <submittedName>
        <fullName evidence="2">Glycogen debranching enzyme N-terminal domain-containing protein</fullName>
    </submittedName>
</protein>
<dbReference type="GO" id="GO:0004135">
    <property type="term" value="F:amylo-alpha-1,6-glucosidase activity"/>
    <property type="evidence" value="ECO:0007669"/>
    <property type="project" value="InterPro"/>
</dbReference>
<organism evidence="2 3">
    <name type="scientific">Desulfobacter latus</name>
    <dbReference type="NCBI Taxonomy" id="2292"/>
    <lineage>
        <taxon>Bacteria</taxon>
        <taxon>Pseudomonadati</taxon>
        <taxon>Thermodesulfobacteriota</taxon>
        <taxon>Desulfobacteria</taxon>
        <taxon>Desulfobacterales</taxon>
        <taxon>Desulfobacteraceae</taxon>
        <taxon>Desulfobacter</taxon>
    </lineage>
</organism>
<dbReference type="InterPro" id="IPR017853">
    <property type="entry name" value="GH"/>
</dbReference>
<evidence type="ECO:0000313" key="2">
    <source>
        <dbReference type="EMBL" id="NWH06567.1"/>
    </source>
</evidence>
<dbReference type="InterPro" id="IPR006047">
    <property type="entry name" value="GH13_cat_dom"/>
</dbReference>
<dbReference type="PANTHER" id="PTHR10569">
    <property type="entry name" value="GLYCOGEN DEBRANCHING ENZYME"/>
    <property type="match status" value="1"/>
</dbReference>
<name>A0A850TE48_9BACT</name>
<dbReference type="SUPFAM" id="SSF51445">
    <property type="entry name" value="(Trans)glycosidases"/>
    <property type="match status" value="1"/>
</dbReference>
<accession>A0A850TE48</accession>
<reference evidence="2 3" key="1">
    <citation type="submission" date="2020-06" db="EMBL/GenBank/DDBJ databases">
        <title>High-quality draft genome of sulfate reducer Desulfobacter latus type strain AcrS2 isolated from marine sediment.</title>
        <authorList>
            <person name="Hoppe M."/>
            <person name="Larsen C.K."/>
            <person name="Marshall I.P.G."/>
            <person name="Schramm A."/>
            <person name="Marietou A.G."/>
        </authorList>
    </citation>
    <scope>NUCLEOTIDE SEQUENCE [LARGE SCALE GENOMIC DNA]</scope>
    <source>
        <strain evidence="2 3">AcRS2</strain>
    </source>
</reference>
<dbReference type="Gene3D" id="1.50.10.10">
    <property type="match status" value="1"/>
</dbReference>
<dbReference type="Gene3D" id="3.20.20.80">
    <property type="entry name" value="Glycosidases"/>
    <property type="match status" value="1"/>
</dbReference>
<dbReference type="InterPro" id="IPR010401">
    <property type="entry name" value="AGL/Gdb1"/>
</dbReference>
<dbReference type="InterPro" id="IPR032790">
    <property type="entry name" value="GDE_C"/>
</dbReference>
<dbReference type="EMBL" id="JACADJ010000086">
    <property type="protein sequence ID" value="NWH06567.1"/>
    <property type="molecule type" value="Genomic_DNA"/>
</dbReference>
<gene>
    <name evidence="2" type="ORF">HXW94_16510</name>
</gene>
<keyword evidence="3" id="KW-1185">Reference proteome</keyword>
<sequence length="1448" mass="163409">MVTENKEISRLTQSPSPGTAQVLFCGDVVIFTLSVSPDSPSPGRAFVRTNLGNAEAIRREIIRRVEKNEIKLGEAWCDLPMKEEGDGHFSIRLPLTQNGSFQAKCFFIPQDSDVPVWPEGENTILCVEPAGTCCANIIYNAFVRQFGPTKDAKFQAPDLDTVIKNLDDQGYTVIPKSGKFRDLKEQLNFIFSRMGCRGLHLLPIHPTPTTYARMGRFGSPYAALDFSDVDPALAQFDPAATPLEQFMELVDAVHDHDGYLILDIAINHTGWAASLHESHPEWLDREDDGKIRMPGAWGVVWADLTKLDYRHTDLWQYMADIFLLWCRRGVDGFRCDAGYMIPERAWEYIIYKVRNQYPNTVFFLEGLGGPPDATRRLLQHANFNWAYSELFQEYSLEQISRYLARAIELSNTCGHLIHFAETHDNDRLAKVSHTYAKMRTGLCALFSICGGFGFTNGVEWFAKEKINVHNSPGLNWGSSDNQVDYITRLHLILREHPVFFSGAQLRLIHEQESRALVLLRSNPHHNARMLVLVNPDCDKRGKAVWLAGTEGGAAFPWTDLLSGNTVQAERKGGKYRILLKPGAVLALSPEKSDLDLLEAQPAGKLSMPGRVLMQKRRALALDVITAVNGYMNLDDLDVDKAAMDLARNPETFIRELYPDKRTIRTIVFDAHKDINRRVMVPPGFFLLIRCNKHFRVQLEETGFDKYCLGFCESLPAEGGSGYQAVFMPMEIKTNYRDCLLKLRISGPEGTKVITGNIRYLAPFEALNLRLSFIRREIVADPSIKQLSTTNLGAMMRAGACFGHLESRYDALLAANLNSRLPENRWMLLSRFRIWGVFQGYSRELGLDCMDAFWASHDQGGKWRFRIPSSEGRYYVIDLFLEMDPKTNAVTLTLHRETAPMDSPRRLQPEREVTLIIRPDIEDRSFHNTVKAFSGPEQQWPSRVSTFENGFFFHSQTGKILRLSSSRDTFFLKPEWHYMVHRSVEVTRGMDADSDLFSPGYFNINVKGGDTVSLKACVMNEETLPEPAADKKISLPGSFKSTVPFCQAIQTSLDAFIVDRGEEKSVVAGYPWFLDWGRDSLIFCRSLIELGRIRDAFAILSLFGKFEKDGTLPNMISGEDARNIETSDAPLWFFACCRQLTQTLSKEPLLTQNIGRRTMLQLLKDMASSMINGTPTGVKADPESMMLYSPAHFTWMDTNFPAGTPRKGYPIEIQALWCYALEFLSQVDKSDTQGQWQKHADTLKRAIMDLFWREEDGFFSDCLHCREPVDACHAIPDDALRPNQLLLITLGIIDDPQIMTRVVATCRELLVPGAIRSLADRPLDMPLSIERNGQHLVNPHAPYAGYYQGDEDTQRKPAYHNGTAWTWQFPIFCEAWATAFGPPGIPAALAWLGSSLPLMRTGAAGFVPEILDGNFPHTPRGCDAQAWGCSEIARVAHKLNRINTINNKS</sequence>
<dbReference type="InterPro" id="IPR024742">
    <property type="entry name" value="Glycogen_debranch_N"/>
</dbReference>
<dbReference type="SMART" id="SM00642">
    <property type="entry name" value="Aamy"/>
    <property type="match status" value="1"/>
</dbReference>
<proteinExistence type="predicted"/>
<comment type="caution">
    <text evidence="2">The sequence shown here is derived from an EMBL/GenBank/DDBJ whole genome shotgun (WGS) entry which is preliminary data.</text>
</comment>
<evidence type="ECO:0000313" key="3">
    <source>
        <dbReference type="Proteomes" id="UP000553343"/>
    </source>
</evidence>
<dbReference type="Pfam" id="PF12439">
    <property type="entry name" value="GDE_N"/>
    <property type="match status" value="1"/>
</dbReference>
<dbReference type="Pfam" id="PF06202">
    <property type="entry name" value="GDE_C"/>
    <property type="match status" value="1"/>
</dbReference>
<dbReference type="Proteomes" id="UP000553343">
    <property type="component" value="Unassembled WGS sequence"/>
</dbReference>
<dbReference type="GO" id="GO:0004134">
    <property type="term" value="F:4-alpha-glucanotransferase activity"/>
    <property type="evidence" value="ECO:0007669"/>
    <property type="project" value="InterPro"/>
</dbReference>
<dbReference type="GO" id="GO:0005980">
    <property type="term" value="P:glycogen catabolic process"/>
    <property type="evidence" value="ECO:0007669"/>
    <property type="project" value="InterPro"/>
</dbReference>
<dbReference type="InterPro" id="IPR008928">
    <property type="entry name" value="6-hairpin_glycosidase_sf"/>
</dbReference>
<dbReference type="SUPFAM" id="SSF48208">
    <property type="entry name" value="Six-hairpin glycosidases"/>
    <property type="match status" value="1"/>
</dbReference>
<dbReference type="InterPro" id="IPR012341">
    <property type="entry name" value="6hp_glycosidase-like_sf"/>
</dbReference>
<evidence type="ECO:0000259" key="1">
    <source>
        <dbReference type="SMART" id="SM00642"/>
    </source>
</evidence>
<feature type="domain" description="Glycosyl hydrolase family 13 catalytic" evidence="1">
    <location>
        <begin position="136"/>
        <end position="490"/>
    </location>
</feature>